<name>A0A5S4GYA8_9ACTN</name>
<dbReference type="RefSeq" id="WP_138688888.1">
    <property type="nucleotide sequence ID" value="NZ_VCKX01000015.1"/>
</dbReference>
<dbReference type="InterPro" id="IPR029058">
    <property type="entry name" value="AB_hydrolase_fold"/>
</dbReference>
<comment type="caution">
    <text evidence="1">The sequence shown here is derived from an EMBL/GenBank/DDBJ whole genome shotgun (WGS) entry which is preliminary data.</text>
</comment>
<dbReference type="SUPFAM" id="SSF53474">
    <property type="entry name" value="alpha/beta-Hydrolases"/>
    <property type="match status" value="1"/>
</dbReference>
<keyword evidence="2" id="KW-1185">Reference proteome</keyword>
<proteinExistence type="predicted"/>
<organism evidence="1 2">
    <name type="scientific">Nonomuraea zeae</name>
    <dbReference type="NCBI Taxonomy" id="1642303"/>
    <lineage>
        <taxon>Bacteria</taxon>
        <taxon>Bacillati</taxon>
        <taxon>Actinomycetota</taxon>
        <taxon>Actinomycetes</taxon>
        <taxon>Streptosporangiales</taxon>
        <taxon>Streptosporangiaceae</taxon>
        <taxon>Nonomuraea</taxon>
    </lineage>
</organism>
<evidence type="ECO:0000313" key="2">
    <source>
        <dbReference type="Proteomes" id="UP000306628"/>
    </source>
</evidence>
<dbReference type="Gene3D" id="3.40.50.1820">
    <property type="entry name" value="alpha/beta hydrolase"/>
    <property type="match status" value="1"/>
</dbReference>
<dbReference type="EMBL" id="VCKX01000015">
    <property type="protein sequence ID" value="TMR37652.1"/>
    <property type="molecule type" value="Genomic_DNA"/>
</dbReference>
<keyword evidence="1" id="KW-0378">Hydrolase</keyword>
<protein>
    <submittedName>
        <fullName evidence="1">Alpha/beta hydrolase</fullName>
    </submittedName>
</protein>
<reference evidence="1 2" key="1">
    <citation type="submission" date="2019-05" db="EMBL/GenBank/DDBJ databases">
        <title>Draft genome sequence of Nonomuraea zeae DSM 100528.</title>
        <authorList>
            <person name="Saricaoglu S."/>
            <person name="Isik K."/>
        </authorList>
    </citation>
    <scope>NUCLEOTIDE SEQUENCE [LARGE SCALE GENOMIC DNA]</scope>
    <source>
        <strain evidence="1 2">DSM 100528</strain>
    </source>
</reference>
<gene>
    <name evidence="1" type="ORF">ETD85_07595</name>
</gene>
<dbReference type="OrthoDB" id="3512457at2"/>
<dbReference type="Proteomes" id="UP000306628">
    <property type="component" value="Unassembled WGS sequence"/>
</dbReference>
<sequence>MTIEATLHDGNTIEVEVHGSGPAVLLPVDPRPAEGEQAGELSKWGMDPALGRSLIDGLRDTFRVVAFDYQGHVMSTPKPGTLTPANVAADLLAVADAAGAGRFAYYGYSWLALSGLQLATRTDRLSALVMGGFPPYGGPYAEMLRVTEATYAMAVTPQPAPEPLSIIHISEPTRP</sequence>
<dbReference type="GO" id="GO:0016787">
    <property type="term" value="F:hydrolase activity"/>
    <property type="evidence" value="ECO:0007669"/>
    <property type="project" value="UniProtKB-KW"/>
</dbReference>
<dbReference type="AlphaFoldDB" id="A0A5S4GYA8"/>
<evidence type="ECO:0000313" key="1">
    <source>
        <dbReference type="EMBL" id="TMR37652.1"/>
    </source>
</evidence>
<accession>A0A5S4GYA8</accession>